<dbReference type="EMBL" id="CASHSV030000098">
    <property type="protein sequence ID" value="CAJ2645652.1"/>
    <property type="molecule type" value="Genomic_DNA"/>
</dbReference>
<sequence>MVGPVIPGRGLRQGDPLSPYLFIICAEGLSALIRQAENRGDLHGIKICRNAPVISHLLFADDCFLFFKATINEATVLKNILSVYEAASGQAINLQKSEFYCSRNVLAEVREAIANQLGVTQVLGTGKYLGLPSMIGRSKKSTFKFIKDRIWRKINSWSSRHLSQAGREIMIKSILQSIPTYVMSIFLLPSTLIDEIEKMLNSFWWGHSGNNGRGLHWLSWERLSVSKDYGGMGFKNLQAFNIAMLGKQAWNLVTKPSSLITKLLKARYFPKCDFFDSSIGHNPSYVWRSIWSSKSVVQGGLCDDKLVWKLEQDGNYSVRSAYKYCVNIRGSHDRYGVAGHWNQIWRAKIPPKVKNLLWRIGQNVLPTRKRLNSRGVQCPVQCAICNDAEEDILHVLFMCMTSRRCWQRAGLWNHVNAGLNTNNNIDDNLFSVLHRLDKDQQEFFSVMVWSIWKRRNNQIRSLTNTIQTVPQKMIWVKPSHGRYKCNVDASFSLTHNKVGIGMCIRDDHGRFVAARTQWVEPILDVEHGEAIGLLQALKWAVDLQLHDIDFEMDCKRVVDSIYSKRTYFSDLGAILGDCRTILASTLVNSHVKFIRRQANEVAHRLAGAATSLASFHNFINIPTCIYDIIMNEMR</sequence>
<comment type="caution">
    <text evidence="1">The sequence shown here is derived from an EMBL/GenBank/DDBJ whole genome shotgun (WGS) entry which is preliminary data.</text>
</comment>
<evidence type="ECO:0000313" key="2">
    <source>
        <dbReference type="Proteomes" id="UP001177021"/>
    </source>
</evidence>
<protein>
    <submittedName>
        <fullName evidence="1">Uncharacterized protein</fullName>
    </submittedName>
</protein>
<reference evidence="1" key="1">
    <citation type="submission" date="2023-10" db="EMBL/GenBank/DDBJ databases">
        <authorList>
            <person name="Rodriguez Cubillos JULIANA M."/>
            <person name="De Vega J."/>
        </authorList>
    </citation>
    <scope>NUCLEOTIDE SEQUENCE</scope>
</reference>
<dbReference type="Proteomes" id="UP001177021">
    <property type="component" value="Unassembled WGS sequence"/>
</dbReference>
<gene>
    <name evidence="1" type="ORF">MILVUS5_LOCUS14508</name>
</gene>
<evidence type="ECO:0000313" key="1">
    <source>
        <dbReference type="EMBL" id="CAJ2645652.1"/>
    </source>
</evidence>
<keyword evidence="2" id="KW-1185">Reference proteome</keyword>
<organism evidence="1 2">
    <name type="scientific">Trifolium pratense</name>
    <name type="common">Red clover</name>
    <dbReference type="NCBI Taxonomy" id="57577"/>
    <lineage>
        <taxon>Eukaryota</taxon>
        <taxon>Viridiplantae</taxon>
        <taxon>Streptophyta</taxon>
        <taxon>Embryophyta</taxon>
        <taxon>Tracheophyta</taxon>
        <taxon>Spermatophyta</taxon>
        <taxon>Magnoliopsida</taxon>
        <taxon>eudicotyledons</taxon>
        <taxon>Gunneridae</taxon>
        <taxon>Pentapetalae</taxon>
        <taxon>rosids</taxon>
        <taxon>fabids</taxon>
        <taxon>Fabales</taxon>
        <taxon>Fabaceae</taxon>
        <taxon>Papilionoideae</taxon>
        <taxon>50 kb inversion clade</taxon>
        <taxon>NPAAA clade</taxon>
        <taxon>Hologalegina</taxon>
        <taxon>IRL clade</taxon>
        <taxon>Trifolieae</taxon>
        <taxon>Trifolium</taxon>
    </lineage>
</organism>
<proteinExistence type="predicted"/>
<name>A0ACB0JN24_TRIPR</name>
<accession>A0ACB0JN24</accession>